<evidence type="ECO:0000313" key="5">
    <source>
        <dbReference type="Proteomes" id="UP000528457"/>
    </source>
</evidence>
<feature type="domain" description="Peptidase M16 N-terminal" evidence="2">
    <location>
        <begin position="47"/>
        <end position="178"/>
    </location>
</feature>
<dbReference type="EMBL" id="JACHHT010000001">
    <property type="protein sequence ID" value="MBB6520508.1"/>
    <property type="molecule type" value="Genomic_DNA"/>
</dbReference>
<evidence type="ECO:0000256" key="1">
    <source>
        <dbReference type="SAM" id="SignalP"/>
    </source>
</evidence>
<feature type="domain" description="Peptidase M16 C-terminal" evidence="3">
    <location>
        <begin position="191"/>
        <end position="367"/>
    </location>
</feature>
<evidence type="ECO:0000259" key="3">
    <source>
        <dbReference type="Pfam" id="PF05193"/>
    </source>
</evidence>
<dbReference type="Pfam" id="PF00675">
    <property type="entry name" value="Peptidase_M16"/>
    <property type="match status" value="1"/>
</dbReference>
<feature type="signal peptide" evidence="1">
    <location>
        <begin position="1"/>
        <end position="22"/>
    </location>
</feature>
<gene>
    <name evidence="4" type="ORF">HNR48_000786</name>
</gene>
<evidence type="ECO:0000259" key="2">
    <source>
        <dbReference type="Pfam" id="PF00675"/>
    </source>
</evidence>
<dbReference type="InParanoid" id="A0A7X0JRW7"/>
<keyword evidence="5" id="KW-1185">Reference proteome</keyword>
<protein>
    <submittedName>
        <fullName evidence="4">Putative Zn-dependent peptidase</fullName>
    </submittedName>
</protein>
<dbReference type="PANTHER" id="PTHR11851">
    <property type="entry name" value="METALLOPROTEASE"/>
    <property type="match status" value="1"/>
</dbReference>
<dbReference type="PANTHER" id="PTHR11851:SF224">
    <property type="entry name" value="PROCESSING PROTEASE"/>
    <property type="match status" value="1"/>
</dbReference>
<proteinExistence type="predicted"/>
<evidence type="ECO:0000313" key="4">
    <source>
        <dbReference type="EMBL" id="MBB6520508.1"/>
    </source>
</evidence>
<dbReference type="Gene3D" id="3.30.830.10">
    <property type="entry name" value="Metalloenzyme, LuxS/M16 peptidase-like"/>
    <property type="match status" value="2"/>
</dbReference>
<organism evidence="4 5">
    <name type="scientific">Pseudoteredinibacter isoporae</name>
    <dbReference type="NCBI Taxonomy" id="570281"/>
    <lineage>
        <taxon>Bacteria</taxon>
        <taxon>Pseudomonadati</taxon>
        <taxon>Pseudomonadota</taxon>
        <taxon>Gammaproteobacteria</taxon>
        <taxon>Cellvibrionales</taxon>
        <taxon>Cellvibrionaceae</taxon>
        <taxon>Pseudoteredinibacter</taxon>
    </lineage>
</organism>
<comment type="caution">
    <text evidence="4">The sequence shown here is derived from an EMBL/GenBank/DDBJ whole genome shotgun (WGS) entry which is preliminary data.</text>
</comment>
<feature type="chain" id="PRO_5030627311" evidence="1">
    <location>
        <begin position="23"/>
        <end position="459"/>
    </location>
</feature>
<dbReference type="InterPro" id="IPR011765">
    <property type="entry name" value="Pept_M16_N"/>
</dbReference>
<name>A0A7X0JRW7_9GAMM</name>
<dbReference type="AlphaFoldDB" id="A0A7X0JRW7"/>
<accession>A0A7X0JRW7</accession>
<sequence>MKRFTQMSLLSGLLLASQWVLAAFSMPDYEKYTMDNGLDVYLMRQDEVPLVDVVVAVKAGAVQDGKQYGLAEFTAEALKFGAAGKSKIQLEDEIAFYGADFGGGAGTEMTTLSMSYAKKDGDIMLPLLADMLLRPDFDQAEIDKYQKRLGALLKQNRESPRAMIGDLFNHLYYGKHPYANPSSGNEKTVATISRDDIKGFYQDYFTPDNAALIVVGDIDPKAMKAKLAKHFAQWKGKAKAKTSLEAIEAPKKARVLLVNKGDSKETRFIIGGPGIAVGDKNEVPLSVINTILGGRFTSWLNDELRVNSGLTYGARSSFSKESKAGLFRISTFTKTETTFEALDLALKTYQRLWDQGIDQKTLDSAKAYVNGLFPPRFETSSQLSGLLATMWAFDLGDEVINDFESKVGALDVALANQLAKSQFPRENLQFVLIGKADDIREKAKQYGEVTEVDIKDFYH</sequence>
<dbReference type="InterPro" id="IPR011249">
    <property type="entry name" value="Metalloenz_LuxS/M16"/>
</dbReference>
<reference evidence="4 5" key="1">
    <citation type="submission" date="2020-08" db="EMBL/GenBank/DDBJ databases">
        <title>Genomic Encyclopedia of Type Strains, Phase IV (KMG-IV): sequencing the most valuable type-strain genomes for metagenomic binning, comparative biology and taxonomic classification.</title>
        <authorList>
            <person name="Goeker M."/>
        </authorList>
    </citation>
    <scope>NUCLEOTIDE SEQUENCE [LARGE SCALE GENOMIC DNA]</scope>
    <source>
        <strain evidence="4 5">DSM 22368</strain>
    </source>
</reference>
<dbReference type="InterPro" id="IPR007863">
    <property type="entry name" value="Peptidase_M16_C"/>
</dbReference>
<dbReference type="RefSeq" id="WP_166851010.1">
    <property type="nucleotide sequence ID" value="NZ_JAAONY010000001.1"/>
</dbReference>
<dbReference type="Pfam" id="PF05193">
    <property type="entry name" value="Peptidase_M16_C"/>
    <property type="match status" value="1"/>
</dbReference>
<dbReference type="InterPro" id="IPR050361">
    <property type="entry name" value="MPP/UQCRC_Complex"/>
</dbReference>
<keyword evidence="1" id="KW-0732">Signal</keyword>
<dbReference type="SUPFAM" id="SSF63411">
    <property type="entry name" value="LuxS/MPP-like metallohydrolase"/>
    <property type="match status" value="2"/>
</dbReference>
<dbReference type="Proteomes" id="UP000528457">
    <property type="component" value="Unassembled WGS sequence"/>
</dbReference>
<dbReference type="GO" id="GO:0046872">
    <property type="term" value="F:metal ion binding"/>
    <property type="evidence" value="ECO:0007669"/>
    <property type="project" value="InterPro"/>
</dbReference>